<dbReference type="SUPFAM" id="SSF55347">
    <property type="entry name" value="Glyceraldehyde-3-phosphate dehydrogenase-like, C-terminal domain"/>
    <property type="match status" value="1"/>
</dbReference>
<dbReference type="PANTHER" id="PTHR43708">
    <property type="entry name" value="CONSERVED EXPRESSED OXIDOREDUCTASE (EUROFUNG)"/>
    <property type="match status" value="1"/>
</dbReference>
<accession>A0A3M8DNY8</accession>
<proteinExistence type="predicted"/>
<dbReference type="Pfam" id="PF22725">
    <property type="entry name" value="GFO_IDH_MocA_C3"/>
    <property type="match status" value="1"/>
</dbReference>
<sequence>MNQKPTLCFIGAGFHATTNILPAAIEAGVVIQAIATRSIDRSKAALQRFGSNGTPYDDYRLMLEQEACAGVVIVAQPDDQFAIAMDCIKAGKHVYVEKPLGWNAEEAAQIAEAAEQAGVSLMVGFMKRYAPCYRKLKELLTDKTLGQARSFQAKFLVDSTPFCRDDEQFLKLAAIHLIDLIRYLFGEVAHVAGFHNSEGASVSHTLSLQFESGVVGSVYLAGMSAWSREKESLLITFDHGYASAEDIETVTIHQAQPSAAASWKSLAEQTVVLTHSASTMSGGVKDLHLRGFVDEMAHFMQCCQAGVAPLSSGRDNVGTMELCERIMAVLRG</sequence>
<dbReference type="SUPFAM" id="SSF51735">
    <property type="entry name" value="NAD(P)-binding Rossmann-fold domains"/>
    <property type="match status" value="1"/>
</dbReference>
<feature type="domain" description="GFO/IDH/MocA-like oxidoreductase" evidence="2">
    <location>
        <begin position="133"/>
        <end position="241"/>
    </location>
</feature>
<dbReference type="RefSeq" id="WP_122917998.1">
    <property type="nucleotide sequence ID" value="NZ_RHHQ01000008.1"/>
</dbReference>
<dbReference type="EMBL" id="RHHQ01000008">
    <property type="protein sequence ID" value="RNB89744.1"/>
    <property type="molecule type" value="Genomic_DNA"/>
</dbReference>
<dbReference type="GO" id="GO:0000166">
    <property type="term" value="F:nucleotide binding"/>
    <property type="evidence" value="ECO:0007669"/>
    <property type="project" value="InterPro"/>
</dbReference>
<comment type="caution">
    <text evidence="3">The sequence shown here is derived from an EMBL/GenBank/DDBJ whole genome shotgun (WGS) entry which is preliminary data.</text>
</comment>
<dbReference type="InterPro" id="IPR036291">
    <property type="entry name" value="NAD(P)-bd_dom_sf"/>
</dbReference>
<protein>
    <submittedName>
        <fullName evidence="3">Gfo/Idh/MocA family oxidoreductase</fullName>
    </submittedName>
</protein>
<dbReference type="Pfam" id="PF01408">
    <property type="entry name" value="GFO_IDH_MocA"/>
    <property type="match status" value="1"/>
</dbReference>
<evidence type="ECO:0000313" key="4">
    <source>
        <dbReference type="Proteomes" id="UP000271031"/>
    </source>
</evidence>
<keyword evidence="4" id="KW-1185">Reference proteome</keyword>
<dbReference type="OrthoDB" id="9815825at2"/>
<dbReference type="InterPro" id="IPR055170">
    <property type="entry name" value="GFO_IDH_MocA-like_dom"/>
</dbReference>
<dbReference type="Gene3D" id="3.40.50.720">
    <property type="entry name" value="NAD(P)-binding Rossmann-like Domain"/>
    <property type="match status" value="1"/>
</dbReference>
<dbReference type="InterPro" id="IPR051317">
    <property type="entry name" value="Gfo/Idh/MocA_oxidoreduct"/>
</dbReference>
<dbReference type="Proteomes" id="UP000271031">
    <property type="component" value="Unassembled WGS sequence"/>
</dbReference>
<dbReference type="Gene3D" id="3.30.360.10">
    <property type="entry name" value="Dihydrodipicolinate Reductase, domain 2"/>
    <property type="match status" value="1"/>
</dbReference>
<gene>
    <name evidence="3" type="ORF">EDM56_11260</name>
</gene>
<evidence type="ECO:0000259" key="1">
    <source>
        <dbReference type="Pfam" id="PF01408"/>
    </source>
</evidence>
<evidence type="ECO:0000313" key="3">
    <source>
        <dbReference type="EMBL" id="RNB89744.1"/>
    </source>
</evidence>
<feature type="domain" description="Gfo/Idh/MocA-like oxidoreductase N-terminal" evidence="1">
    <location>
        <begin position="9"/>
        <end position="125"/>
    </location>
</feature>
<evidence type="ECO:0000259" key="2">
    <source>
        <dbReference type="Pfam" id="PF22725"/>
    </source>
</evidence>
<organism evidence="3 4">
    <name type="scientific">Brevibacillus fluminis</name>
    <dbReference type="NCBI Taxonomy" id="511487"/>
    <lineage>
        <taxon>Bacteria</taxon>
        <taxon>Bacillati</taxon>
        <taxon>Bacillota</taxon>
        <taxon>Bacilli</taxon>
        <taxon>Bacillales</taxon>
        <taxon>Paenibacillaceae</taxon>
        <taxon>Brevibacillus</taxon>
    </lineage>
</organism>
<dbReference type="InterPro" id="IPR000683">
    <property type="entry name" value="Gfo/Idh/MocA-like_OxRdtase_N"/>
</dbReference>
<name>A0A3M8DNY8_9BACL</name>
<dbReference type="AlphaFoldDB" id="A0A3M8DNY8"/>
<dbReference type="PANTHER" id="PTHR43708:SF4">
    <property type="entry name" value="OXIDOREDUCTASE YCEM-RELATED"/>
    <property type="match status" value="1"/>
</dbReference>
<reference evidence="3 4" key="1">
    <citation type="submission" date="2018-10" db="EMBL/GenBank/DDBJ databases">
        <title>Phylogenomics of Brevibacillus.</title>
        <authorList>
            <person name="Dunlap C."/>
        </authorList>
    </citation>
    <scope>NUCLEOTIDE SEQUENCE [LARGE SCALE GENOMIC DNA]</scope>
    <source>
        <strain evidence="3 4">JCM 15716</strain>
    </source>
</reference>